<evidence type="ECO:0000313" key="3">
    <source>
        <dbReference type="Proteomes" id="UP000078559"/>
    </source>
</evidence>
<name>A0A194VY14_CYTMA</name>
<feature type="compositionally biased region" description="Basic and acidic residues" evidence="1">
    <location>
        <begin position="49"/>
        <end position="74"/>
    </location>
</feature>
<sequence length="302" mass="33865">MTRNPPRTSAVPNPESVFKLPTSLPIKDPQQTMTGTSMAGPTPTPLPDIMRKGGESEEADREINDHHGNDDDTKDSFPLPKLRLHIQNIAHPGTARFLSSVDASSILPLSVETVLKLLYTSTRQDEYTPPPTRSVTVFLEDMDGVAYTKGLDLDNDHKEIHVSLNYIKNIKKAPEGADGDTTGAYEIRGVLVHELVHCYQYTGKDSCPGGLVEGIADWVRLAARLGATHWRKDAIPTKWDQGYEKTAFFLDWLENVKCSGAVRKINEKLRVQKYEKSEFWVGLFGSDIDVLWKEYLQTLKEQ</sequence>
<feature type="compositionally biased region" description="Polar residues" evidence="1">
    <location>
        <begin position="1"/>
        <end position="11"/>
    </location>
</feature>
<feature type="compositionally biased region" description="Polar residues" evidence="1">
    <location>
        <begin position="29"/>
        <end position="39"/>
    </location>
</feature>
<feature type="region of interest" description="Disordered" evidence="1">
    <location>
        <begin position="1"/>
        <end position="74"/>
    </location>
</feature>
<proteinExistence type="predicted"/>
<dbReference type="PANTHER" id="PTHR33321">
    <property type="match status" value="1"/>
</dbReference>
<organism evidence="2 3">
    <name type="scientific">Cytospora mali</name>
    <name type="common">Apple Valsa canker fungus</name>
    <name type="synonym">Valsa mali</name>
    <dbReference type="NCBI Taxonomy" id="578113"/>
    <lineage>
        <taxon>Eukaryota</taxon>
        <taxon>Fungi</taxon>
        <taxon>Dikarya</taxon>
        <taxon>Ascomycota</taxon>
        <taxon>Pezizomycotina</taxon>
        <taxon>Sordariomycetes</taxon>
        <taxon>Sordariomycetidae</taxon>
        <taxon>Diaporthales</taxon>
        <taxon>Cytosporaceae</taxon>
        <taxon>Cytospora</taxon>
    </lineage>
</organism>
<dbReference type="EMBL" id="CM003101">
    <property type="protein sequence ID" value="KUI69136.1"/>
    <property type="molecule type" value="Genomic_DNA"/>
</dbReference>
<dbReference type="AlphaFoldDB" id="A0A194VY14"/>
<dbReference type="Proteomes" id="UP000078559">
    <property type="component" value="Chromosome 4"/>
</dbReference>
<keyword evidence="3" id="KW-1185">Reference proteome</keyword>
<dbReference type="OrthoDB" id="891726at2759"/>
<dbReference type="PANTHER" id="PTHR33321:SF12">
    <property type="entry name" value="PLANT BASIC SECRETORY PROTEIN (BSP) FAMILY PROTEIN"/>
    <property type="match status" value="1"/>
</dbReference>
<gene>
    <name evidence="2" type="ORF">VM1G_04523</name>
</gene>
<evidence type="ECO:0000313" key="2">
    <source>
        <dbReference type="EMBL" id="KUI69136.1"/>
    </source>
</evidence>
<dbReference type="Pfam" id="PF04450">
    <property type="entry name" value="BSP"/>
    <property type="match status" value="1"/>
</dbReference>
<reference evidence="2" key="1">
    <citation type="submission" date="2014-12" db="EMBL/GenBank/DDBJ databases">
        <title>Genome Sequence of Valsa Canker Pathogens Uncovers a Specific Adaption of Colonization on Woody Bark.</title>
        <authorList>
            <person name="Yin Z."/>
            <person name="Liu H."/>
            <person name="Gao X."/>
            <person name="Li Z."/>
            <person name="Song N."/>
            <person name="Ke X."/>
            <person name="Dai Q."/>
            <person name="Wu Y."/>
            <person name="Sun Y."/>
            <person name="Xu J.-R."/>
            <person name="Kang Z.K."/>
            <person name="Wang L."/>
            <person name="Huang L."/>
        </authorList>
    </citation>
    <scope>NUCLEOTIDE SEQUENCE [LARGE SCALE GENOMIC DNA]</scope>
    <source>
        <strain evidence="2">03-8</strain>
    </source>
</reference>
<evidence type="ECO:0000256" key="1">
    <source>
        <dbReference type="SAM" id="MobiDB-lite"/>
    </source>
</evidence>
<dbReference type="InterPro" id="IPR007541">
    <property type="entry name" value="Uncharacterised_BSP"/>
</dbReference>
<protein>
    <submittedName>
        <fullName evidence="2">Uncharacterized protein</fullName>
    </submittedName>
</protein>
<accession>A0A194VY14</accession>